<feature type="transmembrane region" description="Helical" evidence="1">
    <location>
        <begin position="120"/>
        <end position="142"/>
    </location>
</feature>
<dbReference type="OrthoDB" id="2191398at2"/>
<evidence type="ECO:0000313" key="3">
    <source>
        <dbReference type="Proteomes" id="UP000309676"/>
    </source>
</evidence>
<feature type="transmembrane region" description="Helical" evidence="1">
    <location>
        <begin position="9"/>
        <end position="27"/>
    </location>
</feature>
<protein>
    <recommendedName>
        <fullName evidence="4">DUF2178 domain-containing protein</fullName>
    </recommendedName>
</protein>
<name>A0A5R9GF66_9BACL</name>
<keyword evidence="1" id="KW-1133">Transmembrane helix</keyword>
<evidence type="ECO:0000256" key="1">
    <source>
        <dbReference type="SAM" id="Phobius"/>
    </source>
</evidence>
<gene>
    <name evidence="2" type="ORF">FE782_22225</name>
</gene>
<feature type="transmembrane region" description="Helical" evidence="1">
    <location>
        <begin position="93"/>
        <end position="114"/>
    </location>
</feature>
<comment type="caution">
    <text evidence="2">The sequence shown here is derived from an EMBL/GenBank/DDBJ whole genome shotgun (WGS) entry which is preliminary data.</text>
</comment>
<keyword evidence="1" id="KW-0472">Membrane</keyword>
<accession>A0A5R9GF66</accession>
<keyword evidence="1" id="KW-0812">Transmembrane</keyword>
<sequence>MTYQEKKSIVSLIAAVFIFGAFCLYMYPLYPAGEAESGEALRYWGSFVLYLAVFSIVAHLAIGIAFNIVFRITTGEKEPSFADELDRLIDLKAFRNSFFIFILGFLLAMGSLVIDRPLQVMFMILIGSGFVSEVTGSLTRLYHYRRGV</sequence>
<keyword evidence="3" id="KW-1185">Reference proteome</keyword>
<evidence type="ECO:0008006" key="4">
    <source>
        <dbReference type="Google" id="ProtNLM"/>
    </source>
</evidence>
<dbReference type="Proteomes" id="UP000309676">
    <property type="component" value="Unassembled WGS sequence"/>
</dbReference>
<evidence type="ECO:0000313" key="2">
    <source>
        <dbReference type="EMBL" id="TLS50055.1"/>
    </source>
</evidence>
<reference evidence="2 3" key="1">
    <citation type="submission" date="2019-05" db="EMBL/GenBank/DDBJ databases">
        <authorList>
            <person name="Narsing Rao M.P."/>
            <person name="Li W.J."/>
        </authorList>
    </citation>
    <scope>NUCLEOTIDE SEQUENCE [LARGE SCALE GENOMIC DNA]</scope>
    <source>
        <strain evidence="2 3">SYSU_K30003</strain>
    </source>
</reference>
<dbReference type="AlphaFoldDB" id="A0A5R9GF66"/>
<proteinExistence type="predicted"/>
<feature type="transmembrane region" description="Helical" evidence="1">
    <location>
        <begin position="47"/>
        <end position="72"/>
    </location>
</feature>
<organism evidence="2 3">
    <name type="scientific">Paenibacillus antri</name>
    <dbReference type="NCBI Taxonomy" id="2582848"/>
    <lineage>
        <taxon>Bacteria</taxon>
        <taxon>Bacillati</taxon>
        <taxon>Bacillota</taxon>
        <taxon>Bacilli</taxon>
        <taxon>Bacillales</taxon>
        <taxon>Paenibacillaceae</taxon>
        <taxon>Paenibacillus</taxon>
    </lineage>
</organism>
<dbReference type="EMBL" id="VCIW01000017">
    <property type="protein sequence ID" value="TLS50055.1"/>
    <property type="molecule type" value="Genomic_DNA"/>
</dbReference>
<dbReference type="RefSeq" id="WP_138196539.1">
    <property type="nucleotide sequence ID" value="NZ_VCIW01000017.1"/>
</dbReference>